<gene>
    <name evidence="9" type="ORF">QBC35DRAFT_505088</name>
</gene>
<sequence length="530" mass="56944">MASTDCDKIETTETDTVAASSLTVPSTEDVEKAPVDDTGPITPPPFSIYSRWEKRLMILGAALSATFSPLTGQIYLPALTVLADEFNVIDAEINLTITTYMIFQGITPMFIGGFADSAGWRPAYLICFVIYIAANVGLAMSQSYTSLLVVRCIQSAGSATTIALCQVIVTDIATSAERGQYMGIMLLPIAIGPSLGPVLGGALSQYLGWRWIFWVLAILASVDLVAMLLFFPETCRRIVGDGSVKAHLIYRTSWKMLADRRPKDENTSDTVSPTSKSAATLKGAFSLRPLLASITLICTNLELFVMLMYNAIVFAGPYAVRAALPSQFHALFELTDLQIGFLYLPMTAGSIVAAFFSGRSLNWNFCRHAKKQGLQPVDKSRQLCLKGFPIEKARLQAAGPFLLLSAAVMITWGWSVEYSGGLAAPCVLMFLLWVGNTGVTNACNALVADICPTQAGAASAAGNLTRCLLGAAASAVIVPMIGVLSSGWAYTLMGGLSVLFAPLLLLLMIKGPSWREAFEKKMEDKRALDS</sequence>
<evidence type="ECO:0000313" key="10">
    <source>
        <dbReference type="Proteomes" id="UP001302126"/>
    </source>
</evidence>
<evidence type="ECO:0000313" key="9">
    <source>
        <dbReference type="EMBL" id="KAK4184810.1"/>
    </source>
</evidence>
<dbReference type="InterPro" id="IPR020846">
    <property type="entry name" value="MFS_dom"/>
</dbReference>
<feature type="region of interest" description="Disordered" evidence="6">
    <location>
        <begin position="17"/>
        <end position="39"/>
    </location>
</feature>
<feature type="transmembrane region" description="Helical" evidence="7">
    <location>
        <begin position="181"/>
        <end position="199"/>
    </location>
</feature>
<feature type="transmembrane region" description="Helical" evidence="7">
    <location>
        <begin position="427"/>
        <end position="451"/>
    </location>
</feature>
<feature type="transmembrane region" description="Helical" evidence="7">
    <location>
        <begin position="95"/>
        <end position="115"/>
    </location>
</feature>
<keyword evidence="5 7" id="KW-0472">Membrane</keyword>
<feature type="transmembrane region" description="Helical" evidence="7">
    <location>
        <begin position="122"/>
        <end position="142"/>
    </location>
</feature>
<reference evidence="9" key="1">
    <citation type="journal article" date="2023" name="Mol. Phylogenet. Evol.">
        <title>Genome-scale phylogeny and comparative genomics of the fungal order Sordariales.</title>
        <authorList>
            <person name="Hensen N."/>
            <person name="Bonometti L."/>
            <person name="Westerberg I."/>
            <person name="Brannstrom I.O."/>
            <person name="Guillou S."/>
            <person name="Cros-Aarteil S."/>
            <person name="Calhoun S."/>
            <person name="Haridas S."/>
            <person name="Kuo A."/>
            <person name="Mondo S."/>
            <person name="Pangilinan J."/>
            <person name="Riley R."/>
            <person name="LaButti K."/>
            <person name="Andreopoulos B."/>
            <person name="Lipzen A."/>
            <person name="Chen C."/>
            <person name="Yan M."/>
            <person name="Daum C."/>
            <person name="Ng V."/>
            <person name="Clum A."/>
            <person name="Steindorff A."/>
            <person name="Ohm R.A."/>
            <person name="Martin F."/>
            <person name="Silar P."/>
            <person name="Natvig D.O."/>
            <person name="Lalanne C."/>
            <person name="Gautier V."/>
            <person name="Ament-Velasquez S.L."/>
            <person name="Kruys A."/>
            <person name="Hutchinson M.I."/>
            <person name="Powell A.J."/>
            <person name="Barry K."/>
            <person name="Miller A.N."/>
            <person name="Grigoriev I.V."/>
            <person name="Debuchy R."/>
            <person name="Gladieux P."/>
            <person name="Hiltunen Thoren M."/>
            <person name="Johannesson H."/>
        </authorList>
    </citation>
    <scope>NUCLEOTIDE SEQUENCE</scope>
    <source>
        <strain evidence="9">PSN309</strain>
    </source>
</reference>
<dbReference type="EMBL" id="MU864473">
    <property type="protein sequence ID" value="KAK4184810.1"/>
    <property type="molecule type" value="Genomic_DNA"/>
</dbReference>
<comment type="caution">
    <text evidence="9">The sequence shown here is derived from an EMBL/GenBank/DDBJ whole genome shotgun (WGS) entry which is preliminary data.</text>
</comment>
<dbReference type="PANTHER" id="PTHR23502">
    <property type="entry name" value="MAJOR FACILITATOR SUPERFAMILY"/>
    <property type="match status" value="1"/>
</dbReference>
<evidence type="ECO:0000256" key="6">
    <source>
        <dbReference type="SAM" id="MobiDB-lite"/>
    </source>
</evidence>
<feature type="transmembrane region" description="Helical" evidence="7">
    <location>
        <begin position="290"/>
        <end position="320"/>
    </location>
</feature>
<feature type="transmembrane region" description="Helical" evidence="7">
    <location>
        <begin position="395"/>
        <end position="415"/>
    </location>
</feature>
<name>A0AAN7AGC8_9PEZI</name>
<proteinExistence type="predicted"/>
<feature type="transmembrane region" description="Helical" evidence="7">
    <location>
        <begin position="148"/>
        <end position="169"/>
    </location>
</feature>
<dbReference type="Proteomes" id="UP001302126">
    <property type="component" value="Unassembled WGS sequence"/>
</dbReference>
<evidence type="ECO:0000256" key="4">
    <source>
        <dbReference type="ARBA" id="ARBA00022989"/>
    </source>
</evidence>
<evidence type="ECO:0000256" key="7">
    <source>
        <dbReference type="SAM" id="Phobius"/>
    </source>
</evidence>
<evidence type="ECO:0000256" key="3">
    <source>
        <dbReference type="ARBA" id="ARBA00022692"/>
    </source>
</evidence>
<dbReference type="InterPro" id="IPR011701">
    <property type="entry name" value="MFS"/>
</dbReference>
<dbReference type="PROSITE" id="PS50850">
    <property type="entry name" value="MFS"/>
    <property type="match status" value="1"/>
</dbReference>
<dbReference type="GO" id="GO:0005886">
    <property type="term" value="C:plasma membrane"/>
    <property type="evidence" value="ECO:0007669"/>
    <property type="project" value="TreeGrafter"/>
</dbReference>
<evidence type="ECO:0000259" key="8">
    <source>
        <dbReference type="PROSITE" id="PS50850"/>
    </source>
</evidence>
<dbReference type="SUPFAM" id="SSF103473">
    <property type="entry name" value="MFS general substrate transporter"/>
    <property type="match status" value="1"/>
</dbReference>
<dbReference type="Gene3D" id="1.20.1250.20">
    <property type="entry name" value="MFS general substrate transporter like domains"/>
    <property type="match status" value="1"/>
</dbReference>
<feature type="transmembrane region" description="Helical" evidence="7">
    <location>
        <begin position="488"/>
        <end position="509"/>
    </location>
</feature>
<evidence type="ECO:0000256" key="1">
    <source>
        <dbReference type="ARBA" id="ARBA00004141"/>
    </source>
</evidence>
<feature type="transmembrane region" description="Helical" evidence="7">
    <location>
        <begin position="211"/>
        <end position="231"/>
    </location>
</feature>
<feature type="domain" description="Major facilitator superfamily (MFS) profile" evidence="8">
    <location>
        <begin position="57"/>
        <end position="512"/>
    </location>
</feature>
<keyword evidence="2" id="KW-0813">Transport</keyword>
<accession>A0AAN7AGC8</accession>
<organism evidence="9 10">
    <name type="scientific">Podospora australis</name>
    <dbReference type="NCBI Taxonomy" id="1536484"/>
    <lineage>
        <taxon>Eukaryota</taxon>
        <taxon>Fungi</taxon>
        <taxon>Dikarya</taxon>
        <taxon>Ascomycota</taxon>
        <taxon>Pezizomycotina</taxon>
        <taxon>Sordariomycetes</taxon>
        <taxon>Sordariomycetidae</taxon>
        <taxon>Sordariales</taxon>
        <taxon>Podosporaceae</taxon>
        <taxon>Podospora</taxon>
    </lineage>
</organism>
<keyword evidence="10" id="KW-1185">Reference proteome</keyword>
<evidence type="ECO:0000256" key="2">
    <source>
        <dbReference type="ARBA" id="ARBA00022448"/>
    </source>
</evidence>
<reference evidence="9" key="2">
    <citation type="submission" date="2023-05" db="EMBL/GenBank/DDBJ databases">
        <authorList>
            <consortium name="Lawrence Berkeley National Laboratory"/>
            <person name="Steindorff A."/>
            <person name="Hensen N."/>
            <person name="Bonometti L."/>
            <person name="Westerberg I."/>
            <person name="Brannstrom I.O."/>
            <person name="Guillou S."/>
            <person name="Cros-Aarteil S."/>
            <person name="Calhoun S."/>
            <person name="Haridas S."/>
            <person name="Kuo A."/>
            <person name="Mondo S."/>
            <person name="Pangilinan J."/>
            <person name="Riley R."/>
            <person name="Labutti K."/>
            <person name="Andreopoulos B."/>
            <person name="Lipzen A."/>
            <person name="Chen C."/>
            <person name="Yanf M."/>
            <person name="Daum C."/>
            <person name="Ng V."/>
            <person name="Clum A."/>
            <person name="Ohm R."/>
            <person name="Martin F."/>
            <person name="Silar P."/>
            <person name="Natvig D."/>
            <person name="Lalanne C."/>
            <person name="Gautier V."/>
            <person name="Ament-Velasquez S.L."/>
            <person name="Kruys A."/>
            <person name="Hutchinson M.I."/>
            <person name="Powell A.J."/>
            <person name="Barry K."/>
            <person name="Miller A.N."/>
            <person name="Grigoriev I.V."/>
            <person name="Debuchy R."/>
            <person name="Gladieux P."/>
            <person name="Thoren M.H."/>
            <person name="Johannesson H."/>
        </authorList>
    </citation>
    <scope>NUCLEOTIDE SEQUENCE</scope>
    <source>
        <strain evidence="9">PSN309</strain>
    </source>
</reference>
<dbReference type="FunFam" id="1.20.1720.10:FF:000009">
    <property type="entry name" value="MFS multidrug transporter"/>
    <property type="match status" value="1"/>
</dbReference>
<keyword evidence="4 7" id="KW-1133">Transmembrane helix</keyword>
<dbReference type="InterPro" id="IPR036259">
    <property type="entry name" value="MFS_trans_sf"/>
</dbReference>
<feature type="compositionally biased region" description="Polar residues" evidence="6">
    <location>
        <begin position="17"/>
        <end position="26"/>
    </location>
</feature>
<feature type="transmembrane region" description="Helical" evidence="7">
    <location>
        <begin position="463"/>
        <end position="482"/>
    </location>
</feature>
<feature type="transmembrane region" description="Helical" evidence="7">
    <location>
        <begin position="56"/>
        <end position="75"/>
    </location>
</feature>
<comment type="subcellular location">
    <subcellularLocation>
        <location evidence="1">Membrane</location>
        <topology evidence="1">Multi-pass membrane protein</topology>
    </subcellularLocation>
</comment>
<dbReference type="AlphaFoldDB" id="A0AAN7AGC8"/>
<keyword evidence="3 7" id="KW-0812">Transmembrane</keyword>
<protein>
    <submittedName>
        <fullName evidence="9">Major facilitator superfamily domain-containing protein</fullName>
    </submittedName>
</protein>
<dbReference type="Pfam" id="PF07690">
    <property type="entry name" value="MFS_1"/>
    <property type="match status" value="1"/>
</dbReference>
<dbReference type="PANTHER" id="PTHR23502:SF51">
    <property type="entry name" value="QUINIDINE RESISTANCE PROTEIN 1-RELATED"/>
    <property type="match status" value="1"/>
</dbReference>
<dbReference type="GO" id="GO:0022857">
    <property type="term" value="F:transmembrane transporter activity"/>
    <property type="evidence" value="ECO:0007669"/>
    <property type="project" value="InterPro"/>
</dbReference>
<evidence type="ECO:0000256" key="5">
    <source>
        <dbReference type="ARBA" id="ARBA00023136"/>
    </source>
</evidence>
<feature type="transmembrane region" description="Helical" evidence="7">
    <location>
        <begin position="340"/>
        <end position="361"/>
    </location>
</feature>